<dbReference type="Proteomes" id="UP000051269">
    <property type="component" value="Unassembled WGS sequence"/>
</dbReference>
<dbReference type="Pfam" id="PF13905">
    <property type="entry name" value="Thioredoxin_8"/>
    <property type="match status" value="1"/>
</dbReference>
<accession>A0A0R2RHY5</accession>
<dbReference type="GO" id="GO:0030178">
    <property type="term" value="P:negative regulation of Wnt signaling pathway"/>
    <property type="evidence" value="ECO:0007669"/>
    <property type="project" value="TreeGrafter"/>
</dbReference>
<dbReference type="PANTHER" id="PTHR46472">
    <property type="entry name" value="NUCLEOREDOXIN"/>
    <property type="match status" value="1"/>
</dbReference>
<evidence type="ECO:0000313" key="3">
    <source>
        <dbReference type="Proteomes" id="UP000051269"/>
    </source>
</evidence>
<comment type="caution">
    <text evidence="2">The sequence shown here is derived from an EMBL/GenBank/DDBJ whole genome shotgun (WGS) entry which is preliminary data.</text>
</comment>
<evidence type="ECO:0000259" key="1">
    <source>
        <dbReference type="PROSITE" id="PS51352"/>
    </source>
</evidence>
<dbReference type="GO" id="GO:0031397">
    <property type="term" value="P:negative regulation of protein ubiquitination"/>
    <property type="evidence" value="ECO:0007669"/>
    <property type="project" value="TreeGrafter"/>
</dbReference>
<proteinExistence type="predicted"/>
<dbReference type="EMBL" id="LIBO01000270">
    <property type="protein sequence ID" value="KRO60674.1"/>
    <property type="molecule type" value="Genomic_DNA"/>
</dbReference>
<name>A0A0R2RHY5_9BACT</name>
<dbReference type="InterPro" id="IPR013766">
    <property type="entry name" value="Thioredoxin_domain"/>
</dbReference>
<dbReference type="AlphaFoldDB" id="A0A0R2RHY5"/>
<dbReference type="PANTHER" id="PTHR46472:SF1">
    <property type="entry name" value="NUCLEOREDOXIN"/>
    <property type="match status" value="1"/>
</dbReference>
<organism evidence="2 3">
    <name type="scientific">Verrucomicrobia subdivision 6 bacterium BACL9 MAG-120507-bin52</name>
    <dbReference type="NCBI Taxonomy" id="1655590"/>
    <lineage>
        <taxon>Bacteria</taxon>
        <taxon>Pseudomonadati</taxon>
        <taxon>Verrucomicrobiota</taxon>
        <taxon>Verrucomicrobiia</taxon>
        <taxon>Verrucomicrobiales</taxon>
        <taxon>Verrucomicrobia subdivision 6</taxon>
    </lineage>
</organism>
<dbReference type="GO" id="GO:0004791">
    <property type="term" value="F:thioredoxin-disulfide reductase (NADPH) activity"/>
    <property type="evidence" value="ECO:0007669"/>
    <property type="project" value="TreeGrafter"/>
</dbReference>
<protein>
    <recommendedName>
        <fullName evidence="1">Thioredoxin domain-containing protein</fullName>
    </recommendedName>
</protein>
<gene>
    <name evidence="2" type="ORF">ABR82_00920</name>
</gene>
<dbReference type="InterPro" id="IPR012336">
    <property type="entry name" value="Thioredoxin-like_fold"/>
</dbReference>
<feature type="domain" description="Thioredoxin" evidence="1">
    <location>
        <begin position="48"/>
        <end position="206"/>
    </location>
</feature>
<dbReference type="InterPro" id="IPR036249">
    <property type="entry name" value="Thioredoxin-like_sf"/>
</dbReference>
<dbReference type="PROSITE" id="PS51352">
    <property type="entry name" value="THIOREDOXIN_2"/>
    <property type="match status" value="1"/>
</dbReference>
<sequence length="209" mass="23448">MGDDFAERTIYEEWRKGRGRSKTDCLLGEVEDDCSMKITPPVALVLAFAVGHLTPCSARADFFGKIEPRLFQIAGGKKADYKKPATSPKYVAIYYSAHWCPPCRAFTPKLVEWYNGFKAKHENFELVFASSDKSEEAQIDYMKEASMPWPAMKFGTSKGPEVKKYASDGIPYLVLLDENGKDLTGQKDNAWQHPQGVLPKIEEIVAGKK</sequence>
<reference evidence="2 3" key="1">
    <citation type="submission" date="2015-10" db="EMBL/GenBank/DDBJ databases">
        <title>Metagenome-Assembled Genomes uncover a global brackish microbiome.</title>
        <authorList>
            <person name="Hugerth L.W."/>
            <person name="Larsson J."/>
            <person name="Alneberg J."/>
            <person name="Lindh M.V."/>
            <person name="Legrand C."/>
            <person name="Pinhassi J."/>
            <person name="Andersson A.F."/>
        </authorList>
    </citation>
    <scope>NUCLEOTIDE SEQUENCE [LARGE SCALE GENOMIC DNA]</scope>
    <source>
        <strain evidence="2">BACL18 MAG-120507-bin52</strain>
    </source>
</reference>
<dbReference type="Gene3D" id="3.40.30.10">
    <property type="entry name" value="Glutaredoxin"/>
    <property type="match status" value="1"/>
</dbReference>
<dbReference type="SUPFAM" id="SSF52833">
    <property type="entry name" value="Thioredoxin-like"/>
    <property type="match status" value="1"/>
</dbReference>
<evidence type="ECO:0000313" key="2">
    <source>
        <dbReference type="EMBL" id="KRO60674.1"/>
    </source>
</evidence>